<keyword evidence="4" id="KW-1185">Reference proteome</keyword>
<dbReference type="AlphaFoldDB" id="U3P9E4"/>
<evidence type="ECO:0008006" key="5">
    <source>
        <dbReference type="Google" id="ProtNLM"/>
    </source>
</evidence>
<gene>
    <name evidence="3" type="ORF">O159_21730</name>
</gene>
<evidence type="ECO:0000313" key="4">
    <source>
        <dbReference type="Proteomes" id="UP000016743"/>
    </source>
</evidence>
<keyword evidence="2" id="KW-0732">Signal</keyword>
<feature type="signal peptide" evidence="2">
    <location>
        <begin position="1"/>
        <end position="20"/>
    </location>
</feature>
<feature type="chain" id="PRO_5004647326" description="Secreted protein" evidence="2">
    <location>
        <begin position="21"/>
        <end position="96"/>
    </location>
</feature>
<dbReference type="Proteomes" id="UP000016743">
    <property type="component" value="Chromosome"/>
</dbReference>
<reference evidence="3 4" key="1">
    <citation type="journal article" date="2013" name="Genome Announc.">
        <title>Complete Genome Sequence of Leifsonia xyli subsp. cynodontis Strain DSM46306, a Gram-Positive Bacterial Pathogen of Grasses.</title>
        <authorList>
            <person name="Monteiro-Vitorello C.B."/>
            <person name="Zerillo M.M."/>
            <person name="Van Sluys M.A."/>
            <person name="Camargo L.E."/>
            <person name="Kitajima J.P."/>
        </authorList>
    </citation>
    <scope>NUCLEOTIDE SEQUENCE [LARGE SCALE GENOMIC DNA]</scope>
    <source>
        <strain evidence="3 4">DSM 46306</strain>
    </source>
</reference>
<evidence type="ECO:0000256" key="2">
    <source>
        <dbReference type="SAM" id="SignalP"/>
    </source>
</evidence>
<evidence type="ECO:0000313" key="3">
    <source>
        <dbReference type="EMBL" id="AGW42149.1"/>
    </source>
</evidence>
<dbReference type="STRING" id="1389489.O159_21730"/>
<accession>U3P9E4</accession>
<dbReference type="HOGENOM" id="CLU_183703_0_0_11"/>
<evidence type="ECO:0000256" key="1">
    <source>
        <dbReference type="SAM" id="MobiDB-lite"/>
    </source>
</evidence>
<organism evidence="3 4">
    <name type="scientific">Leifsonia xyli subsp. cynodontis DSM 46306</name>
    <dbReference type="NCBI Taxonomy" id="1389489"/>
    <lineage>
        <taxon>Bacteria</taxon>
        <taxon>Bacillati</taxon>
        <taxon>Actinomycetota</taxon>
        <taxon>Actinomycetes</taxon>
        <taxon>Micrococcales</taxon>
        <taxon>Microbacteriaceae</taxon>
        <taxon>Leifsonia</taxon>
    </lineage>
</organism>
<feature type="region of interest" description="Disordered" evidence="1">
    <location>
        <begin position="62"/>
        <end position="82"/>
    </location>
</feature>
<dbReference type="EMBL" id="CP006734">
    <property type="protein sequence ID" value="AGW42149.1"/>
    <property type="molecule type" value="Genomic_DNA"/>
</dbReference>
<sequence>MGIATLIVAVLAGCSAPAPAKDPGEPKRGSVPAATAEYVSCLNDEGIDAIVDQNGRVAYGIGEASGGASVSSEGAPDDARADLRRARTRLYRSRRQ</sequence>
<protein>
    <recommendedName>
        <fullName evidence="5">Secreted protein</fullName>
    </recommendedName>
</protein>
<proteinExistence type="predicted"/>
<dbReference type="PATRIC" id="fig|1389489.3.peg.2080"/>
<dbReference type="KEGG" id="lxy:O159_21730"/>
<name>U3P9E4_LEIXC</name>